<dbReference type="OrthoDB" id="5392962at2"/>
<keyword evidence="1" id="KW-0732">Signal</keyword>
<evidence type="ECO:0000313" key="3">
    <source>
        <dbReference type="Proteomes" id="UP000238589"/>
    </source>
</evidence>
<dbReference type="EMBL" id="PVLQ01000015">
    <property type="protein sequence ID" value="PRD66262.1"/>
    <property type="molecule type" value="Genomic_DNA"/>
</dbReference>
<evidence type="ECO:0000313" key="2">
    <source>
        <dbReference type="EMBL" id="PRD66262.1"/>
    </source>
</evidence>
<evidence type="ECO:0000256" key="1">
    <source>
        <dbReference type="SAM" id="SignalP"/>
    </source>
</evidence>
<comment type="caution">
    <text evidence="2">The sequence shown here is derived from an EMBL/GenBank/DDBJ whole genome shotgun (WGS) entry which is preliminary data.</text>
</comment>
<proteinExistence type="predicted"/>
<sequence length="301" mass="33321">MRPRPRIPCLPAWLLLASAGLWLAPSAWAQDGAALRARQSELRSALADSAFGRPLLLESVQRGDRLSGEIHAVIAQPFALAAPALQSQQAWCDILMLHLNVKHCLALGSGADRRLQIAIGRKHEQPVEDAFDLGLGYRILTSQPDYLALRLEAAEGPLGTRDFRLMLELAPLAEGGSFLRLNYSYRHGLAARLALQGYLATLGRDKVGFSVVARKADGSPVYIEGLRGAVERNTLRYYLAVEAYLDALALPASQRTERRLQAWFDATERHARQLHELDRDDYLAMKRRELARLAADRAAAN</sequence>
<gene>
    <name evidence="2" type="ORF">C6P64_05240</name>
</gene>
<accession>A0A2S9K792</accession>
<protein>
    <submittedName>
        <fullName evidence="2">Uncharacterized protein</fullName>
    </submittedName>
</protein>
<feature type="chain" id="PRO_5015703508" evidence="1">
    <location>
        <begin position="30"/>
        <end position="301"/>
    </location>
</feature>
<dbReference type="AlphaFoldDB" id="A0A2S9K792"/>
<keyword evidence="3" id="KW-1185">Reference proteome</keyword>
<feature type="signal peptide" evidence="1">
    <location>
        <begin position="1"/>
        <end position="29"/>
    </location>
</feature>
<dbReference type="Proteomes" id="UP000238589">
    <property type="component" value="Unassembled WGS sequence"/>
</dbReference>
<organism evidence="2 3">
    <name type="scientific">Malikia granosa</name>
    <dbReference type="NCBI Taxonomy" id="263067"/>
    <lineage>
        <taxon>Bacteria</taxon>
        <taxon>Pseudomonadati</taxon>
        <taxon>Pseudomonadota</taxon>
        <taxon>Betaproteobacteria</taxon>
        <taxon>Burkholderiales</taxon>
        <taxon>Comamonadaceae</taxon>
        <taxon>Malikia</taxon>
    </lineage>
</organism>
<name>A0A2S9K792_9BURK</name>
<reference evidence="2 3" key="1">
    <citation type="submission" date="2018-03" db="EMBL/GenBank/DDBJ databases">
        <title>Comparative genomics illustrates the genes involved in a hyperalkaliphilic mechanisms of Serpentinomonas isolated from highly-alkaline calcium-rich serpentinized springs.</title>
        <authorList>
            <person name="Suzuki S."/>
            <person name="Ishii S."/>
            <person name="Walworth N."/>
            <person name="Bird L."/>
            <person name="Kuenen J.G."/>
            <person name="Nealson K.H."/>
        </authorList>
    </citation>
    <scope>NUCLEOTIDE SEQUENCE [LARGE SCALE GENOMIC DNA]</scope>
    <source>
        <strain evidence="2 3">P1</strain>
    </source>
</reference>